<organism evidence="3 4">
    <name type="scientific">Hydrogenimonas cancrithermarum</name>
    <dbReference type="NCBI Taxonomy" id="2993563"/>
    <lineage>
        <taxon>Bacteria</taxon>
        <taxon>Pseudomonadati</taxon>
        <taxon>Campylobacterota</taxon>
        <taxon>Epsilonproteobacteria</taxon>
        <taxon>Campylobacterales</taxon>
        <taxon>Hydrogenimonadaceae</taxon>
        <taxon>Hydrogenimonas</taxon>
    </lineage>
</organism>
<dbReference type="CDD" id="cd05374">
    <property type="entry name" value="17beta-HSD-like_SDR_c"/>
    <property type="match status" value="1"/>
</dbReference>
<accession>A0ABN6WUE7</accession>
<keyword evidence="2" id="KW-0560">Oxidoreductase</keyword>
<dbReference type="EMBL" id="AP027370">
    <property type="protein sequence ID" value="BDY12503.1"/>
    <property type="molecule type" value="Genomic_DNA"/>
</dbReference>
<sequence>MNSSKSVLITGCSSGIGHHCAHALLGAGYRVIAAARKEKDVERLKEEGFEALQLDLDRSDSIDRAVERLHALTDGKLYAVFNNAAYGQPGAVEDLSREVLRRQFETNLFGTHELTVKLLPMMIKAKEGRIVQNSSVLGFAAMRYRGAYNASKFALEGLSDTLRLELEGTGVHVSIIEPGPIRSRFRANALKKFLENIDIEESRLSNLYEKKLKQLRSSEDAPFTLGPEAVAQALLHALESPSPKRRYRVTFPTHLFYWLKKILPDSMMDWMLRKVE</sequence>
<evidence type="ECO:0000313" key="4">
    <source>
        <dbReference type="Proteomes" id="UP001321445"/>
    </source>
</evidence>
<dbReference type="Proteomes" id="UP001321445">
    <property type="component" value="Chromosome"/>
</dbReference>
<dbReference type="InterPro" id="IPR002347">
    <property type="entry name" value="SDR_fam"/>
</dbReference>
<dbReference type="SUPFAM" id="SSF51735">
    <property type="entry name" value="NAD(P)-binding Rossmann-fold domains"/>
    <property type="match status" value="1"/>
</dbReference>
<dbReference type="Pfam" id="PF00106">
    <property type="entry name" value="adh_short"/>
    <property type="match status" value="1"/>
</dbReference>
<dbReference type="PRINTS" id="PR00081">
    <property type="entry name" value="GDHRDH"/>
</dbReference>
<keyword evidence="4" id="KW-1185">Reference proteome</keyword>
<dbReference type="PANTHER" id="PTHR44169">
    <property type="entry name" value="NADPH-DEPENDENT 1-ACYLDIHYDROXYACETONE PHOSPHATE REDUCTASE"/>
    <property type="match status" value="1"/>
</dbReference>
<evidence type="ECO:0000256" key="1">
    <source>
        <dbReference type="ARBA" id="ARBA00006484"/>
    </source>
</evidence>
<dbReference type="PROSITE" id="PS00061">
    <property type="entry name" value="ADH_SHORT"/>
    <property type="match status" value="1"/>
</dbReference>
<dbReference type="InterPro" id="IPR036291">
    <property type="entry name" value="NAD(P)-bd_dom_sf"/>
</dbReference>
<dbReference type="Gene3D" id="3.40.50.720">
    <property type="entry name" value="NAD(P)-binding Rossmann-like Domain"/>
    <property type="match status" value="1"/>
</dbReference>
<dbReference type="InterPro" id="IPR020904">
    <property type="entry name" value="Sc_DH/Rdtase_CS"/>
</dbReference>
<evidence type="ECO:0000256" key="2">
    <source>
        <dbReference type="ARBA" id="ARBA00023002"/>
    </source>
</evidence>
<dbReference type="RefSeq" id="WP_286337694.1">
    <property type="nucleotide sequence ID" value="NZ_AP027370.1"/>
</dbReference>
<reference evidence="3 4" key="1">
    <citation type="submission" date="2023-03" db="EMBL/GenBank/DDBJ databases">
        <title>Description of Hydrogenimonas sp. ISO32.</title>
        <authorList>
            <person name="Mino S."/>
            <person name="Fukazawa S."/>
            <person name="Sawabe T."/>
        </authorList>
    </citation>
    <scope>NUCLEOTIDE SEQUENCE [LARGE SCALE GENOMIC DNA]</scope>
    <source>
        <strain evidence="3 4">ISO32</strain>
    </source>
</reference>
<gene>
    <name evidence="3" type="primary">ybbO</name>
    <name evidence="3" type="ORF">HCR_08150</name>
</gene>
<name>A0ABN6WUE7_9BACT</name>
<evidence type="ECO:0000313" key="3">
    <source>
        <dbReference type="EMBL" id="BDY12503.1"/>
    </source>
</evidence>
<protein>
    <submittedName>
        <fullName evidence="3">Short-chain dehydrogenase/reductase</fullName>
    </submittedName>
</protein>
<proteinExistence type="inferred from homology"/>
<dbReference type="NCBIfam" id="NF004649">
    <property type="entry name" value="PRK05993.1"/>
    <property type="match status" value="1"/>
</dbReference>
<dbReference type="PANTHER" id="PTHR44169:SF6">
    <property type="entry name" value="NADPH-DEPENDENT 1-ACYLDIHYDROXYACETONE PHOSPHATE REDUCTASE"/>
    <property type="match status" value="1"/>
</dbReference>
<comment type="similarity">
    <text evidence="1">Belongs to the short-chain dehydrogenases/reductases (SDR) family.</text>
</comment>